<evidence type="ECO:0000259" key="1">
    <source>
        <dbReference type="Pfam" id="PF00149"/>
    </source>
</evidence>
<dbReference type="Gene3D" id="3.60.21.10">
    <property type="match status" value="1"/>
</dbReference>
<proteinExistence type="predicted"/>
<dbReference type="InterPro" id="IPR004843">
    <property type="entry name" value="Calcineurin-like_PHP"/>
</dbReference>
<dbReference type="PANTHER" id="PTHR42850:SF4">
    <property type="entry name" value="ZINC-DEPENDENT ENDOPOLYPHOSPHATASE"/>
    <property type="match status" value="1"/>
</dbReference>
<gene>
    <name evidence="2" type="ORF">V6617_01495</name>
</gene>
<dbReference type="InterPro" id="IPR050126">
    <property type="entry name" value="Ap4A_hydrolase"/>
</dbReference>
<dbReference type="SUPFAM" id="SSF56300">
    <property type="entry name" value="Metallo-dependent phosphatases"/>
    <property type="match status" value="1"/>
</dbReference>
<organism evidence="2 3">
    <name type="scientific">Pelagibacterium nitratireducens</name>
    <dbReference type="NCBI Taxonomy" id="1046114"/>
    <lineage>
        <taxon>Bacteria</taxon>
        <taxon>Pseudomonadati</taxon>
        <taxon>Pseudomonadota</taxon>
        <taxon>Alphaproteobacteria</taxon>
        <taxon>Hyphomicrobiales</taxon>
        <taxon>Devosiaceae</taxon>
        <taxon>Pelagibacterium</taxon>
    </lineage>
</organism>
<accession>A0ABZ2I7W9</accession>
<protein>
    <submittedName>
        <fullName evidence="2">Metallophosphoesterase</fullName>
    </submittedName>
</protein>
<dbReference type="Pfam" id="PF00149">
    <property type="entry name" value="Metallophos"/>
    <property type="match status" value="1"/>
</dbReference>
<dbReference type="Proteomes" id="UP001369958">
    <property type="component" value="Chromosome"/>
</dbReference>
<dbReference type="InterPro" id="IPR029052">
    <property type="entry name" value="Metallo-depent_PP-like"/>
</dbReference>
<keyword evidence="3" id="KW-1185">Reference proteome</keyword>
<reference evidence="2 3" key="1">
    <citation type="submission" date="2024-02" db="EMBL/GenBank/DDBJ databases">
        <title>Complete genome sequence of Pelagibacterium nitratireducens ZH15.</title>
        <authorList>
            <person name="Zhao L.H."/>
        </authorList>
    </citation>
    <scope>NUCLEOTIDE SEQUENCE [LARGE SCALE GENOMIC DNA]</scope>
    <source>
        <strain evidence="2 3">ZH15</strain>
    </source>
</reference>
<dbReference type="EMBL" id="CP146275">
    <property type="protein sequence ID" value="WWT33172.1"/>
    <property type="molecule type" value="Genomic_DNA"/>
</dbReference>
<evidence type="ECO:0000313" key="3">
    <source>
        <dbReference type="Proteomes" id="UP001369958"/>
    </source>
</evidence>
<feature type="domain" description="Calcineurin-like phosphoesterase" evidence="1">
    <location>
        <begin position="34"/>
        <end position="222"/>
    </location>
</feature>
<dbReference type="RefSeq" id="WP_338608594.1">
    <property type="nucleotide sequence ID" value="NZ_CP146275.1"/>
</dbReference>
<name>A0ABZ2I7W9_9HYPH</name>
<dbReference type="PANTHER" id="PTHR42850">
    <property type="entry name" value="METALLOPHOSPHOESTERASE"/>
    <property type="match status" value="1"/>
</dbReference>
<sequence>MKKLLARIFGAPQTQGAPEGALRLSSARFPRALYVIGDVHGRLDLLEALEQKIAAHAGMVDETVWVVLIGDMVDRGPSSAQVLEHVIKPSQYGFRRLCLSGNHEQAMLEAFESAEAMEWWCRFGGIETLGSYGISVSQLDPAARSWETNRSILESYIPHEHVKFLSGLPVMIEVPGYVLVHAGLRPGVALKDQSDQDFRWYRHDPADDKAETDYCVVHGHTIVETPIVTPTRIAIDTGAYASGRLTAVCLRTGQEPIIIEQSGPSQHN</sequence>
<evidence type="ECO:0000313" key="2">
    <source>
        <dbReference type="EMBL" id="WWT33172.1"/>
    </source>
</evidence>